<dbReference type="PANTHER" id="PTHR23226:SF416">
    <property type="entry name" value="FI01424P"/>
    <property type="match status" value="1"/>
</dbReference>
<dbReference type="GO" id="GO:0000978">
    <property type="term" value="F:RNA polymerase II cis-regulatory region sequence-specific DNA binding"/>
    <property type="evidence" value="ECO:0007669"/>
    <property type="project" value="TreeGrafter"/>
</dbReference>
<dbReference type="GO" id="GO:0008270">
    <property type="term" value="F:zinc ion binding"/>
    <property type="evidence" value="ECO:0007669"/>
    <property type="project" value="UniProtKB-KW"/>
</dbReference>
<dbReference type="AlphaFoldDB" id="A0A7L1A9V5"/>
<keyword evidence="4 7" id="KW-0863">Zinc-finger</keyword>
<keyword evidence="6" id="KW-0539">Nucleus</keyword>
<gene>
    <name evidence="9" type="primary">Znf850</name>
    <name evidence="9" type="ORF">OXYCRI_R10329</name>
</gene>
<comment type="subcellular location">
    <subcellularLocation>
        <location evidence="1">Nucleus</location>
    </subcellularLocation>
</comment>
<keyword evidence="5" id="KW-0862">Zinc</keyword>
<accession>A0A7L1A9V5</accession>
<dbReference type="EMBL" id="VXAY01007464">
    <property type="protein sequence ID" value="NXM36925.1"/>
    <property type="molecule type" value="Genomic_DNA"/>
</dbReference>
<feature type="domain" description="C2H2-type" evidence="8">
    <location>
        <begin position="21"/>
        <end position="48"/>
    </location>
</feature>
<dbReference type="PROSITE" id="PS00028">
    <property type="entry name" value="ZINC_FINGER_C2H2_1"/>
    <property type="match status" value="1"/>
</dbReference>
<dbReference type="InterPro" id="IPR036236">
    <property type="entry name" value="Znf_C2H2_sf"/>
</dbReference>
<name>A0A7L1A9V5_9PASS</name>
<evidence type="ECO:0000256" key="3">
    <source>
        <dbReference type="ARBA" id="ARBA00022737"/>
    </source>
</evidence>
<dbReference type="Pfam" id="PF00096">
    <property type="entry name" value="zf-C2H2"/>
    <property type="match status" value="1"/>
</dbReference>
<evidence type="ECO:0000256" key="6">
    <source>
        <dbReference type="ARBA" id="ARBA00023242"/>
    </source>
</evidence>
<feature type="non-terminal residue" evidence="9">
    <location>
        <position position="1"/>
    </location>
</feature>
<evidence type="ECO:0000259" key="8">
    <source>
        <dbReference type="PROSITE" id="PS50157"/>
    </source>
</evidence>
<evidence type="ECO:0000256" key="4">
    <source>
        <dbReference type="ARBA" id="ARBA00022771"/>
    </source>
</evidence>
<evidence type="ECO:0000313" key="10">
    <source>
        <dbReference type="Proteomes" id="UP000564466"/>
    </source>
</evidence>
<protein>
    <submittedName>
        <fullName evidence="9">ZN850 protein</fullName>
    </submittedName>
</protein>
<dbReference type="GO" id="GO:0005634">
    <property type="term" value="C:nucleus"/>
    <property type="evidence" value="ECO:0007669"/>
    <property type="project" value="UniProtKB-SubCell"/>
</dbReference>
<dbReference type="InterPro" id="IPR013087">
    <property type="entry name" value="Znf_C2H2_type"/>
</dbReference>
<evidence type="ECO:0000313" key="9">
    <source>
        <dbReference type="EMBL" id="NXM36925.1"/>
    </source>
</evidence>
<dbReference type="PANTHER" id="PTHR23226">
    <property type="entry name" value="ZINC FINGER AND SCAN DOMAIN-CONTAINING"/>
    <property type="match status" value="1"/>
</dbReference>
<dbReference type="Proteomes" id="UP000564466">
    <property type="component" value="Unassembled WGS sequence"/>
</dbReference>
<feature type="non-terminal residue" evidence="9">
    <location>
        <position position="56"/>
    </location>
</feature>
<evidence type="ECO:0000256" key="7">
    <source>
        <dbReference type="PROSITE-ProRule" id="PRU00042"/>
    </source>
</evidence>
<comment type="caution">
    <text evidence="9">The sequence shown here is derived from an EMBL/GenBank/DDBJ whole genome shotgun (WGS) entry which is preliminary data.</text>
</comment>
<proteinExistence type="predicted"/>
<keyword evidence="3" id="KW-0677">Repeat</keyword>
<evidence type="ECO:0000256" key="1">
    <source>
        <dbReference type="ARBA" id="ARBA00004123"/>
    </source>
</evidence>
<reference evidence="9 10" key="1">
    <citation type="submission" date="2019-09" db="EMBL/GenBank/DDBJ databases">
        <title>Bird 10,000 Genomes (B10K) Project - Family phase.</title>
        <authorList>
            <person name="Zhang G."/>
        </authorList>
    </citation>
    <scope>NUCLEOTIDE SEQUENCE [LARGE SCALE GENOMIC DNA]</scope>
    <source>
        <strain evidence="9">B10K-DU-002-07</strain>
        <tissue evidence="9">Muscle</tissue>
    </source>
</reference>
<feature type="domain" description="C2H2-type" evidence="8">
    <location>
        <begin position="1"/>
        <end position="20"/>
    </location>
</feature>
<dbReference type="SUPFAM" id="SSF57667">
    <property type="entry name" value="beta-beta-alpha zinc fingers"/>
    <property type="match status" value="1"/>
</dbReference>
<evidence type="ECO:0000256" key="2">
    <source>
        <dbReference type="ARBA" id="ARBA00022723"/>
    </source>
</evidence>
<keyword evidence="2" id="KW-0479">Metal-binding</keyword>
<sequence>SFSADSTLIRHQKIHTGARPYTCGECAKSFSADSTLIRHQHIHTGEWPYMCRECGK</sequence>
<dbReference type="Gene3D" id="3.30.160.60">
    <property type="entry name" value="Classic Zinc Finger"/>
    <property type="match status" value="3"/>
</dbReference>
<dbReference type="FunFam" id="3.30.160.60:FF:002343">
    <property type="entry name" value="Zinc finger protein 33A"/>
    <property type="match status" value="1"/>
</dbReference>
<evidence type="ECO:0000256" key="5">
    <source>
        <dbReference type="ARBA" id="ARBA00022833"/>
    </source>
</evidence>
<organism evidence="9 10">
    <name type="scientific">Oxyruncus cristatus</name>
    <name type="common">sharpbill</name>
    <dbReference type="NCBI Taxonomy" id="114331"/>
    <lineage>
        <taxon>Eukaryota</taxon>
        <taxon>Metazoa</taxon>
        <taxon>Chordata</taxon>
        <taxon>Craniata</taxon>
        <taxon>Vertebrata</taxon>
        <taxon>Euteleostomi</taxon>
        <taxon>Archelosauria</taxon>
        <taxon>Archosauria</taxon>
        <taxon>Dinosauria</taxon>
        <taxon>Saurischia</taxon>
        <taxon>Theropoda</taxon>
        <taxon>Coelurosauria</taxon>
        <taxon>Aves</taxon>
        <taxon>Neognathae</taxon>
        <taxon>Neoaves</taxon>
        <taxon>Telluraves</taxon>
        <taxon>Australaves</taxon>
        <taxon>Passeriformes</taxon>
        <taxon>Cotingidae</taxon>
        <taxon>Oxyruncus</taxon>
    </lineage>
</organism>
<keyword evidence="10" id="KW-1185">Reference proteome</keyword>
<dbReference type="GO" id="GO:0000981">
    <property type="term" value="F:DNA-binding transcription factor activity, RNA polymerase II-specific"/>
    <property type="evidence" value="ECO:0007669"/>
    <property type="project" value="TreeGrafter"/>
</dbReference>
<dbReference type="PROSITE" id="PS50157">
    <property type="entry name" value="ZINC_FINGER_C2H2_2"/>
    <property type="match status" value="2"/>
</dbReference>